<feature type="chain" id="PRO_5012071745" evidence="4">
    <location>
        <begin position="24"/>
        <end position="330"/>
    </location>
</feature>
<keyword evidence="6" id="KW-1185">Reference proteome</keyword>
<reference evidence="5 6" key="1">
    <citation type="submission" date="2016-04" db="EMBL/GenBank/DDBJ databases">
        <title>Deep-sea bacteria in the southern Pacific.</title>
        <authorList>
            <person name="Tang K."/>
        </authorList>
    </citation>
    <scope>NUCLEOTIDE SEQUENCE [LARGE SCALE GENOMIC DNA]</scope>
    <source>
        <strain evidence="5 6">JLT2014</strain>
        <plasmid evidence="6">ppaby2</plasmid>
    </source>
</reference>
<evidence type="ECO:0000256" key="4">
    <source>
        <dbReference type="SAM" id="SignalP"/>
    </source>
</evidence>
<geneLocation type="plasmid" evidence="6">
    <name>ppaby2</name>
</geneLocation>
<evidence type="ECO:0000256" key="3">
    <source>
        <dbReference type="ARBA" id="ARBA00022764"/>
    </source>
</evidence>
<dbReference type="NCBIfam" id="NF037995">
    <property type="entry name" value="TRAP_S1"/>
    <property type="match status" value="1"/>
</dbReference>
<evidence type="ECO:0000256" key="1">
    <source>
        <dbReference type="ARBA" id="ARBA00004418"/>
    </source>
</evidence>
<dbReference type="PANTHER" id="PTHR33376">
    <property type="match status" value="1"/>
</dbReference>
<dbReference type="OrthoDB" id="8673861at2"/>
<protein>
    <submittedName>
        <fullName evidence="5">TRAP-type C4-dicarboxylate transport system, periplasmic component</fullName>
    </submittedName>
</protein>
<keyword evidence="2 4" id="KW-0732">Signal</keyword>
<dbReference type="AlphaFoldDB" id="A0A1P8UMI4"/>
<dbReference type="PANTHER" id="PTHR33376:SF4">
    <property type="entry name" value="SIALIC ACID-BINDING PERIPLASMIC PROTEIN SIAP"/>
    <property type="match status" value="1"/>
</dbReference>
<keyword evidence="3" id="KW-0574">Periplasm</keyword>
<feature type="signal peptide" evidence="4">
    <location>
        <begin position="1"/>
        <end position="23"/>
    </location>
</feature>
<evidence type="ECO:0000256" key="2">
    <source>
        <dbReference type="ARBA" id="ARBA00022729"/>
    </source>
</evidence>
<evidence type="ECO:0000313" key="6">
    <source>
        <dbReference type="Proteomes" id="UP000187059"/>
    </source>
</evidence>
<gene>
    <name evidence="5" type="ORF">Ga0080574_TMP249</name>
</gene>
<sequence precursor="true">MTYTRLSLAALLAAGLLAAPASADVKWTFGGINPPGAPVTQASKRFAELVTERTEGRVQVDFYEGSQLGSGPAQIEAMAVGAQEGYISSGSNASNLVTEFGVVDIPFVFEDQDHFLAFMESDLAAGLQQRLRDEFNVRILATNWFRLPRVFLTKESCVESPEDIAGKRARSPNLPMFVAGWEAIGTVPVTIAYGETYMALSQGVADMAESAGEQVFSSKFYEVLPYVTDAQMMYPQNSVYVAESAFQQLSDEDKAIVTQAAEDAGDYFVSLVEEQTAPNRATMEAEGVTFCEMSAETRAAFAAKVADSVPAFEEEGLLPEGWWDQIQAMK</sequence>
<dbReference type="GO" id="GO:0055085">
    <property type="term" value="P:transmembrane transport"/>
    <property type="evidence" value="ECO:0007669"/>
    <property type="project" value="InterPro"/>
</dbReference>
<proteinExistence type="predicted"/>
<accession>A0A1P8UMI4</accession>
<keyword evidence="5" id="KW-0614">Plasmid</keyword>
<dbReference type="CDD" id="cd13603">
    <property type="entry name" value="PBP2_TRAP_Siap_TeaA_like"/>
    <property type="match status" value="1"/>
</dbReference>
<comment type="subcellular location">
    <subcellularLocation>
        <location evidence="1">Periplasm</location>
    </subcellularLocation>
</comment>
<dbReference type="EMBL" id="CP015090">
    <property type="protein sequence ID" value="APZ50583.1"/>
    <property type="molecule type" value="Genomic_DNA"/>
</dbReference>
<dbReference type="RefSeq" id="WP_076694378.1">
    <property type="nucleotide sequence ID" value="NZ_CP015090.1"/>
</dbReference>
<dbReference type="Proteomes" id="UP000187059">
    <property type="component" value="Plasmid pPABY2"/>
</dbReference>
<dbReference type="KEGG" id="paby:Ga0080574_TMP249"/>
<dbReference type="InterPro" id="IPR018389">
    <property type="entry name" value="DctP_fam"/>
</dbReference>
<name>A0A1P8UMI4_9RHOB</name>
<dbReference type="GO" id="GO:0042597">
    <property type="term" value="C:periplasmic space"/>
    <property type="evidence" value="ECO:0007669"/>
    <property type="project" value="UniProtKB-SubCell"/>
</dbReference>
<dbReference type="Pfam" id="PF03480">
    <property type="entry name" value="DctP"/>
    <property type="match status" value="1"/>
</dbReference>
<dbReference type="InterPro" id="IPR038404">
    <property type="entry name" value="TRAP_DctP_sf"/>
</dbReference>
<organism evidence="5 6">
    <name type="scientific">Salipiger abyssi</name>
    <dbReference type="NCBI Taxonomy" id="1250539"/>
    <lineage>
        <taxon>Bacteria</taxon>
        <taxon>Pseudomonadati</taxon>
        <taxon>Pseudomonadota</taxon>
        <taxon>Alphaproteobacteria</taxon>
        <taxon>Rhodobacterales</taxon>
        <taxon>Roseobacteraceae</taxon>
        <taxon>Salipiger</taxon>
    </lineage>
</organism>
<evidence type="ECO:0000313" key="5">
    <source>
        <dbReference type="EMBL" id="APZ50583.1"/>
    </source>
</evidence>
<dbReference type="Gene3D" id="3.40.190.170">
    <property type="entry name" value="Bacterial extracellular solute-binding protein, family 7"/>
    <property type="match status" value="1"/>
</dbReference>